<gene>
    <name evidence="2" type="ORF">BDV25DRAFT_158857</name>
</gene>
<dbReference type="OrthoDB" id="5273928at2759"/>
<protein>
    <submittedName>
        <fullName evidence="2">Uncharacterized protein</fullName>
    </submittedName>
</protein>
<feature type="compositionally biased region" description="Polar residues" evidence="1">
    <location>
        <begin position="11"/>
        <end position="21"/>
    </location>
</feature>
<proteinExistence type="predicted"/>
<dbReference type="EMBL" id="ML742172">
    <property type="protein sequence ID" value="KAE8148153.1"/>
    <property type="molecule type" value="Genomic_DNA"/>
</dbReference>
<feature type="compositionally biased region" description="Basic and acidic residues" evidence="1">
    <location>
        <begin position="1"/>
        <end position="10"/>
    </location>
</feature>
<evidence type="ECO:0000313" key="3">
    <source>
        <dbReference type="Proteomes" id="UP000325780"/>
    </source>
</evidence>
<sequence length="379" mass="42774">MPSHRLDRRTGQTYSETTSARASVFSKGPSWVHETPFLTRGWEETNEFGSPSLKHSAMRQTLSDQRNLVPQLFENVPWRIAAYLWDCLGRSRKRTFYMWKVFATAYPDEFRQIAQHRSMKIEGPRLPMRDYLEMVKSENLRWRTVLTIVNSHARVPEMVDVSSVRNLVALEVSTPPQINSCEDLETPMAALSDRIVRTWSELAEGSGGFAHVRVLKLCHQDLSEVALRYLRALPSLQVILVHDCQGIHSVATSASGAAGWEYRRLPGEEGPPTLYELYQTSLTDQNKAEPTLDRDSPILDFQIGQASRTPTRPKNAQTLLLYRTGATVRSPTEGSGPQAKRPKVGVSAGGEAQKRLGPRRPVMKDRKTKDLAEVLGQFF</sequence>
<dbReference type="Proteomes" id="UP000325780">
    <property type="component" value="Unassembled WGS sequence"/>
</dbReference>
<dbReference type="AlphaFoldDB" id="A0A5N6TP72"/>
<accession>A0A5N6TP72</accession>
<organism evidence="2 3">
    <name type="scientific">Aspergillus avenaceus</name>
    <dbReference type="NCBI Taxonomy" id="36643"/>
    <lineage>
        <taxon>Eukaryota</taxon>
        <taxon>Fungi</taxon>
        <taxon>Dikarya</taxon>
        <taxon>Ascomycota</taxon>
        <taxon>Pezizomycotina</taxon>
        <taxon>Eurotiomycetes</taxon>
        <taxon>Eurotiomycetidae</taxon>
        <taxon>Eurotiales</taxon>
        <taxon>Aspergillaceae</taxon>
        <taxon>Aspergillus</taxon>
        <taxon>Aspergillus subgen. Circumdati</taxon>
    </lineage>
</organism>
<name>A0A5N6TP72_ASPAV</name>
<feature type="region of interest" description="Disordered" evidence="1">
    <location>
        <begin position="1"/>
        <end position="21"/>
    </location>
</feature>
<reference evidence="2 3" key="1">
    <citation type="submission" date="2019-04" db="EMBL/GenBank/DDBJ databases">
        <title>Friends and foes A comparative genomics study of 23 Aspergillus species from section Flavi.</title>
        <authorList>
            <consortium name="DOE Joint Genome Institute"/>
            <person name="Kjaerbolling I."/>
            <person name="Vesth T."/>
            <person name="Frisvad J.C."/>
            <person name="Nybo J.L."/>
            <person name="Theobald S."/>
            <person name="Kildgaard S."/>
            <person name="Isbrandt T."/>
            <person name="Kuo A."/>
            <person name="Sato A."/>
            <person name="Lyhne E.K."/>
            <person name="Kogle M.E."/>
            <person name="Wiebenga A."/>
            <person name="Kun R.S."/>
            <person name="Lubbers R.J."/>
            <person name="Makela M.R."/>
            <person name="Barry K."/>
            <person name="Chovatia M."/>
            <person name="Clum A."/>
            <person name="Daum C."/>
            <person name="Haridas S."/>
            <person name="He G."/>
            <person name="LaButti K."/>
            <person name="Lipzen A."/>
            <person name="Mondo S."/>
            <person name="Riley R."/>
            <person name="Salamov A."/>
            <person name="Simmons B.A."/>
            <person name="Magnuson J.K."/>
            <person name="Henrissat B."/>
            <person name="Mortensen U.H."/>
            <person name="Larsen T.O."/>
            <person name="Devries R.P."/>
            <person name="Grigoriev I.V."/>
            <person name="Machida M."/>
            <person name="Baker S.E."/>
            <person name="Andersen M.R."/>
        </authorList>
    </citation>
    <scope>NUCLEOTIDE SEQUENCE [LARGE SCALE GENOMIC DNA]</scope>
    <source>
        <strain evidence="2 3">IBT 18842</strain>
    </source>
</reference>
<evidence type="ECO:0000256" key="1">
    <source>
        <dbReference type="SAM" id="MobiDB-lite"/>
    </source>
</evidence>
<keyword evidence="3" id="KW-1185">Reference proteome</keyword>
<feature type="region of interest" description="Disordered" evidence="1">
    <location>
        <begin position="326"/>
        <end position="367"/>
    </location>
</feature>
<evidence type="ECO:0000313" key="2">
    <source>
        <dbReference type="EMBL" id="KAE8148153.1"/>
    </source>
</evidence>